<dbReference type="CDD" id="cd11445">
    <property type="entry name" value="bHLH_AtPIF_like"/>
    <property type="match status" value="1"/>
</dbReference>
<dbReference type="Gene3D" id="4.10.280.10">
    <property type="entry name" value="Helix-loop-helix DNA-binding domain"/>
    <property type="match status" value="1"/>
</dbReference>
<dbReference type="KEGG" id="dzi:111292340"/>
<evidence type="ECO:0000256" key="5">
    <source>
        <dbReference type="ARBA" id="ARBA00023242"/>
    </source>
</evidence>
<feature type="domain" description="BHLH" evidence="7">
    <location>
        <begin position="171"/>
        <end position="220"/>
    </location>
</feature>
<dbReference type="FunFam" id="4.10.280.10:FF:000004">
    <property type="entry name" value="Basic helix-loop-helix transcription factor"/>
    <property type="match status" value="1"/>
</dbReference>
<comment type="subcellular location">
    <subcellularLocation>
        <location evidence="1">Nucleus</location>
    </subcellularLocation>
</comment>
<dbReference type="GO" id="GO:0046983">
    <property type="term" value="F:protein dimerization activity"/>
    <property type="evidence" value="ECO:0007669"/>
    <property type="project" value="InterPro"/>
</dbReference>
<dbReference type="SMART" id="SM00353">
    <property type="entry name" value="HLH"/>
    <property type="match status" value="1"/>
</dbReference>
<dbReference type="InterPro" id="IPR031066">
    <property type="entry name" value="bHLH_ALC-like_plant"/>
</dbReference>
<protein>
    <submittedName>
        <fullName evidence="9">Transcription factor BIM3-like isoform X1</fullName>
    </submittedName>
</protein>
<dbReference type="InterPro" id="IPR011598">
    <property type="entry name" value="bHLH_dom"/>
</dbReference>
<dbReference type="OrthoDB" id="690068at2759"/>
<dbReference type="GO" id="GO:0005634">
    <property type="term" value="C:nucleus"/>
    <property type="evidence" value="ECO:0007669"/>
    <property type="project" value="UniProtKB-SubCell"/>
</dbReference>
<organism evidence="8 9">
    <name type="scientific">Durio zibethinus</name>
    <name type="common">Durian</name>
    <dbReference type="NCBI Taxonomy" id="66656"/>
    <lineage>
        <taxon>Eukaryota</taxon>
        <taxon>Viridiplantae</taxon>
        <taxon>Streptophyta</taxon>
        <taxon>Embryophyta</taxon>
        <taxon>Tracheophyta</taxon>
        <taxon>Spermatophyta</taxon>
        <taxon>Magnoliopsida</taxon>
        <taxon>eudicotyledons</taxon>
        <taxon>Gunneridae</taxon>
        <taxon>Pentapetalae</taxon>
        <taxon>rosids</taxon>
        <taxon>malvids</taxon>
        <taxon>Malvales</taxon>
        <taxon>Malvaceae</taxon>
        <taxon>Helicteroideae</taxon>
        <taxon>Durio</taxon>
    </lineage>
</organism>
<evidence type="ECO:0000256" key="4">
    <source>
        <dbReference type="ARBA" id="ARBA00023163"/>
    </source>
</evidence>
<dbReference type="AlphaFoldDB" id="A0A6P5YK06"/>
<sequence>MLLCFSKRNQKPKRTVTETHEKILKKREANLKMGDNIKLTTFDSKNNDNNNNYNHGTCLSSSSDDISNLLHQILVHSSSSSSGMAHLAGPTENPLWLSQSPAPPGGRVKQRMILTVDSCGRGSGGSGNLVGAAGENDTDGYDCQSEEGLEALVDEAPTKPAPSRSSSKRSRAAEVHNLSEKRRRSRINEKMKALQNLIPNSNKTDKASMLDEAIEYLKQLQLQVQLLSMRNGLSLHPMCLPGVLQPIQFSQTRMDFGEEKGSLPMNVSGTVPANQETSAQLGFDLPNQCSSSNPASVPNMSNVITSETSFGLESIQSQFGPFQLLSSSQDICREDILPRDQLRTKISEFGSAAINTVSLRFNTRESDLKDSGSIDASMMRRNQSNSVLLKNMEHDLILSPHLTGPHAQNHSII</sequence>
<dbReference type="Pfam" id="PF00010">
    <property type="entry name" value="HLH"/>
    <property type="match status" value="1"/>
</dbReference>
<keyword evidence="2" id="KW-0805">Transcription regulation</keyword>
<evidence type="ECO:0000256" key="1">
    <source>
        <dbReference type="ARBA" id="ARBA00004123"/>
    </source>
</evidence>
<dbReference type="GeneID" id="111292340"/>
<dbReference type="PROSITE" id="PS50888">
    <property type="entry name" value="BHLH"/>
    <property type="match status" value="1"/>
</dbReference>
<feature type="region of interest" description="Disordered" evidence="6">
    <location>
        <begin position="151"/>
        <end position="183"/>
    </location>
</feature>
<reference evidence="9" key="1">
    <citation type="submission" date="2025-08" db="UniProtKB">
        <authorList>
            <consortium name="RefSeq"/>
        </authorList>
    </citation>
    <scope>IDENTIFICATION</scope>
    <source>
        <tissue evidence="9">Fruit stalk</tissue>
    </source>
</reference>
<keyword evidence="5" id="KW-0539">Nucleus</keyword>
<dbReference type="PANTHER" id="PTHR45855">
    <property type="entry name" value="TRANSCRIPTION FACTOR PIF1-RELATED"/>
    <property type="match status" value="1"/>
</dbReference>
<evidence type="ECO:0000256" key="3">
    <source>
        <dbReference type="ARBA" id="ARBA00023125"/>
    </source>
</evidence>
<name>A0A6P5YK06_DURZI</name>
<accession>A0A6P5YK06</accession>
<evidence type="ECO:0000256" key="2">
    <source>
        <dbReference type="ARBA" id="ARBA00023015"/>
    </source>
</evidence>
<feature type="compositionally biased region" description="Basic and acidic residues" evidence="6">
    <location>
        <begin position="171"/>
        <end position="183"/>
    </location>
</feature>
<dbReference type="SUPFAM" id="SSF47459">
    <property type="entry name" value="HLH, helix-loop-helix DNA-binding domain"/>
    <property type="match status" value="1"/>
</dbReference>
<dbReference type="Proteomes" id="UP000515121">
    <property type="component" value="Unplaced"/>
</dbReference>
<evidence type="ECO:0000313" key="9">
    <source>
        <dbReference type="RefSeq" id="XP_022740401.1"/>
    </source>
</evidence>
<evidence type="ECO:0000313" key="8">
    <source>
        <dbReference type="Proteomes" id="UP000515121"/>
    </source>
</evidence>
<dbReference type="PANTHER" id="PTHR45855:SF73">
    <property type="entry name" value="TRANSCRIPTION FACTOR SPATULA"/>
    <property type="match status" value="1"/>
</dbReference>
<evidence type="ECO:0000256" key="6">
    <source>
        <dbReference type="SAM" id="MobiDB-lite"/>
    </source>
</evidence>
<dbReference type="InterPro" id="IPR036638">
    <property type="entry name" value="HLH_DNA-bd_sf"/>
</dbReference>
<evidence type="ECO:0000259" key="7">
    <source>
        <dbReference type="PROSITE" id="PS50888"/>
    </source>
</evidence>
<proteinExistence type="predicted"/>
<dbReference type="GO" id="GO:0003677">
    <property type="term" value="F:DNA binding"/>
    <property type="evidence" value="ECO:0007669"/>
    <property type="project" value="UniProtKB-KW"/>
</dbReference>
<dbReference type="InterPro" id="IPR047265">
    <property type="entry name" value="PIF1-like_bHLH"/>
</dbReference>
<keyword evidence="3" id="KW-0238">DNA-binding</keyword>
<keyword evidence="4" id="KW-0804">Transcription</keyword>
<gene>
    <name evidence="9" type="primary">LOC111292340</name>
</gene>
<keyword evidence="8" id="KW-1185">Reference proteome</keyword>
<dbReference type="RefSeq" id="XP_022740401.1">
    <property type="nucleotide sequence ID" value="XM_022884666.1"/>
</dbReference>